<evidence type="ECO:0000256" key="5">
    <source>
        <dbReference type="PIRSR" id="PIRSR640255-2"/>
    </source>
</evidence>
<dbReference type="Gene3D" id="3.40.570.10">
    <property type="entry name" value="Extracellular Endonuclease, subunit A"/>
    <property type="match status" value="1"/>
</dbReference>
<dbReference type="SMART" id="SM00892">
    <property type="entry name" value="Endonuclease_NS"/>
    <property type="match status" value="1"/>
</dbReference>
<accession>A0A8K0CIE0</accession>
<sequence length="411" mass="46107">MNHYFVICIFLALQALSFGAVIPKAGCEISVNEHLTEPQPLLLLQNEATHDLEAFPLPIDKYGTLTFAKGETIDLACPGGKVVLDKVNTDTDILEAKCVSETVFEVQKKKIPFTSITCSKIPAHTARYSGKKCATKYREIEIGFKINNRFITHILTCFDDVLQHVVYSKSNVSTSIAGNQINYPRPSFQVASFYNVKPDSVSTLYSQKGQRKTINTILGLDESNTSVIQPNSNFYLATGHYTPKAEFVYGSQQRLTFYYVNAAPQWQSFNGGNWNTMEANYRDLAFNRGLDFTVYTGTHGISTLPDINGNDQELYLWISDGTKKGIPVPALFYKVLYEPISQAGIALVGLNNPYKKDIKDDIICKDVCDKVNWLSWKNKNITLGYGYCCEVDDLRKTIKTLPNFTVKKLLV</sequence>
<protein>
    <recommendedName>
        <fullName evidence="7">DNA/RNA non-specific endonuclease/pyrophosphatase/phosphodiesterase domain-containing protein</fullName>
    </recommendedName>
</protein>
<dbReference type="EMBL" id="VTPC01090159">
    <property type="protein sequence ID" value="KAF2884542.1"/>
    <property type="molecule type" value="Genomic_DNA"/>
</dbReference>
<feature type="chain" id="PRO_5035474862" description="DNA/RNA non-specific endonuclease/pyrophosphatase/phosphodiesterase domain-containing protein" evidence="6">
    <location>
        <begin position="20"/>
        <end position="411"/>
    </location>
</feature>
<keyword evidence="5" id="KW-0479">Metal-binding</keyword>
<comment type="similarity">
    <text evidence="1">Belongs to the DNA/RNA non-specific endonuclease family.</text>
</comment>
<evidence type="ECO:0000256" key="3">
    <source>
        <dbReference type="ARBA" id="ARBA00022759"/>
    </source>
</evidence>
<dbReference type="PANTHER" id="PTHR13966">
    <property type="entry name" value="ENDONUCLEASE RELATED"/>
    <property type="match status" value="1"/>
</dbReference>
<dbReference type="PANTHER" id="PTHR13966:SF19">
    <property type="entry name" value="NUCLEASE EXOG, MITOCHONDRIAL"/>
    <property type="match status" value="1"/>
</dbReference>
<dbReference type="GO" id="GO:0004521">
    <property type="term" value="F:RNA endonuclease activity"/>
    <property type="evidence" value="ECO:0007669"/>
    <property type="project" value="TreeGrafter"/>
</dbReference>
<evidence type="ECO:0000256" key="1">
    <source>
        <dbReference type="ARBA" id="ARBA00010052"/>
    </source>
</evidence>
<keyword evidence="9" id="KW-1185">Reference proteome</keyword>
<dbReference type="AlphaFoldDB" id="A0A8K0CIE0"/>
<feature type="domain" description="DNA/RNA non-specific endonuclease/pyrophosphatase/phosphodiesterase" evidence="7">
    <location>
        <begin position="150"/>
        <end position="394"/>
    </location>
</feature>
<dbReference type="GO" id="GO:0006309">
    <property type="term" value="P:apoptotic DNA fragmentation"/>
    <property type="evidence" value="ECO:0007669"/>
    <property type="project" value="TreeGrafter"/>
</dbReference>
<dbReference type="GO" id="GO:0046872">
    <property type="term" value="F:metal ion binding"/>
    <property type="evidence" value="ECO:0007669"/>
    <property type="project" value="UniProtKB-KW"/>
</dbReference>
<evidence type="ECO:0000259" key="7">
    <source>
        <dbReference type="SMART" id="SM00892"/>
    </source>
</evidence>
<dbReference type="InterPro" id="IPR044929">
    <property type="entry name" value="DNA/RNA_non-sp_Endonuclease_sf"/>
</dbReference>
<keyword evidence="6" id="KW-0732">Signal</keyword>
<comment type="caution">
    <text evidence="8">The sequence shown here is derived from an EMBL/GenBank/DDBJ whole genome shotgun (WGS) entry which is preliminary data.</text>
</comment>
<dbReference type="SUPFAM" id="SSF54060">
    <property type="entry name" value="His-Me finger endonucleases"/>
    <property type="match status" value="1"/>
</dbReference>
<proteinExistence type="inferred from homology"/>
<evidence type="ECO:0000256" key="6">
    <source>
        <dbReference type="SAM" id="SignalP"/>
    </source>
</evidence>
<dbReference type="InterPro" id="IPR044925">
    <property type="entry name" value="His-Me_finger_sf"/>
</dbReference>
<name>A0A8K0CIE0_IGNLU</name>
<gene>
    <name evidence="8" type="ORF">ILUMI_21635</name>
</gene>
<feature type="signal peptide" evidence="6">
    <location>
        <begin position="1"/>
        <end position="19"/>
    </location>
</feature>
<dbReference type="OrthoDB" id="5960141at2759"/>
<feature type="active site" description="Proton acceptor" evidence="4">
    <location>
        <position position="240"/>
    </location>
</feature>
<evidence type="ECO:0000256" key="4">
    <source>
        <dbReference type="PIRSR" id="PIRSR640255-1"/>
    </source>
</evidence>
<dbReference type="GO" id="GO:0003676">
    <property type="term" value="F:nucleic acid binding"/>
    <property type="evidence" value="ECO:0007669"/>
    <property type="project" value="InterPro"/>
</dbReference>
<evidence type="ECO:0000313" key="9">
    <source>
        <dbReference type="Proteomes" id="UP000801492"/>
    </source>
</evidence>
<dbReference type="GO" id="GO:0005743">
    <property type="term" value="C:mitochondrial inner membrane"/>
    <property type="evidence" value="ECO:0007669"/>
    <property type="project" value="TreeGrafter"/>
</dbReference>
<feature type="binding site" evidence="5">
    <location>
        <position position="270"/>
    </location>
    <ligand>
        <name>Mg(2+)</name>
        <dbReference type="ChEBI" id="CHEBI:18420"/>
        <note>catalytic</note>
    </ligand>
</feature>
<dbReference type="Pfam" id="PF01223">
    <property type="entry name" value="Endonuclease_NS"/>
    <property type="match status" value="1"/>
</dbReference>
<dbReference type="GO" id="GO:0005634">
    <property type="term" value="C:nucleus"/>
    <property type="evidence" value="ECO:0007669"/>
    <property type="project" value="TreeGrafter"/>
</dbReference>
<organism evidence="8 9">
    <name type="scientific">Ignelater luminosus</name>
    <name type="common">Cucubano</name>
    <name type="synonym">Pyrophorus luminosus</name>
    <dbReference type="NCBI Taxonomy" id="2038154"/>
    <lineage>
        <taxon>Eukaryota</taxon>
        <taxon>Metazoa</taxon>
        <taxon>Ecdysozoa</taxon>
        <taxon>Arthropoda</taxon>
        <taxon>Hexapoda</taxon>
        <taxon>Insecta</taxon>
        <taxon>Pterygota</taxon>
        <taxon>Neoptera</taxon>
        <taxon>Endopterygota</taxon>
        <taxon>Coleoptera</taxon>
        <taxon>Polyphaga</taxon>
        <taxon>Elateriformia</taxon>
        <taxon>Elateroidea</taxon>
        <taxon>Elateridae</taxon>
        <taxon>Agrypninae</taxon>
        <taxon>Pyrophorini</taxon>
        <taxon>Ignelater</taxon>
    </lineage>
</organism>
<dbReference type="InterPro" id="IPR040255">
    <property type="entry name" value="Non-specific_endonuclease"/>
</dbReference>
<dbReference type="GO" id="GO:0000014">
    <property type="term" value="F:single-stranded DNA endodeoxyribonuclease activity"/>
    <property type="evidence" value="ECO:0007669"/>
    <property type="project" value="TreeGrafter"/>
</dbReference>
<dbReference type="FunFam" id="3.40.570.10:FF:000007">
    <property type="entry name" value="Alkaline nuclease"/>
    <property type="match status" value="1"/>
</dbReference>
<evidence type="ECO:0000256" key="2">
    <source>
        <dbReference type="ARBA" id="ARBA00022722"/>
    </source>
</evidence>
<dbReference type="InterPro" id="IPR001604">
    <property type="entry name" value="Endo_G_ENPP1-like_dom"/>
</dbReference>
<reference evidence="8" key="1">
    <citation type="submission" date="2019-08" db="EMBL/GenBank/DDBJ databases">
        <title>The genome of the North American firefly Photinus pyralis.</title>
        <authorList>
            <consortium name="Photinus pyralis genome working group"/>
            <person name="Fallon T.R."/>
            <person name="Sander Lower S.E."/>
            <person name="Weng J.-K."/>
        </authorList>
    </citation>
    <scope>NUCLEOTIDE SEQUENCE</scope>
    <source>
        <strain evidence="8">TRF0915ILg1</strain>
        <tissue evidence="8">Whole body</tissue>
    </source>
</reference>
<keyword evidence="3" id="KW-0255">Endonuclease</keyword>
<keyword evidence="2" id="KW-0540">Nuclease</keyword>
<dbReference type="Proteomes" id="UP000801492">
    <property type="component" value="Unassembled WGS sequence"/>
</dbReference>
<evidence type="ECO:0000313" key="8">
    <source>
        <dbReference type="EMBL" id="KAF2884542.1"/>
    </source>
</evidence>
<keyword evidence="3" id="KW-0378">Hydrolase</keyword>